<dbReference type="Proteomes" id="UP000019205">
    <property type="component" value="Chromosome"/>
</dbReference>
<dbReference type="Pfam" id="PF07589">
    <property type="entry name" value="PEP-CTERM"/>
    <property type="match status" value="1"/>
</dbReference>
<dbReference type="SUPFAM" id="SSF49785">
    <property type="entry name" value="Galactose-binding domain-like"/>
    <property type="match status" value="1"/>
</dbReference>
<dbReference type="HOGENOM" id="CLU_110618_0_0_6"/>
<dbReference type="InterPro" id="IPR008979">
    <property type="entry name" value="Galactose-bd-like_sf"/>
</dbReference>
<accession>A4A511</accession>
<evidence type="ECO:0000313" key="2">
    <source>
        <dbReference type="EMBL" id="EAQ98882.1"/>
    </source>
</evidence>
<dbReference type="InterPro" id="IPR013424">
    <property type="entry name" value="Ice-binding_C"/>
</dbReference>
<dbReference type="AlphaFoldDB" id="A4A511"/>
<dbReference type="NCBIfam" id="TIGR02595">
    <property type="entry name" value="PEP_CTERM"/>
    <property type="match status" value="1"/>
</dbReference>
<dbReference type="Gene3D" id="2.60.120.260">
    <property type="entry name" value="Galactose-binding domain-like"/>
    <property type="match status" value="1"/>
</dbReference>
<reference evidence="2 3" key="2">
    <citation type="journal article" date="2009" name="PLoS ONE">
        <title>The photosynthetic apparatus and its regulation in the aerobic gammaproteobacterium Congregibacter litoralis gen. nov., sp. nov.</title>
        <authorList>
            <person name="Spring S."/>
            <person name="Lunsdorf H."/>
            <person name="Fuchs B.M."/>
            <person name="Tindall B.J."/>
        </authorList>
    </citation>
    <scope>NUCLEOTIDE SEQUENCE [LARGE SCALE GENOMIC DNA]</scope>
    <source>
        <strain evidence="2">KT71</strain>
    </source>
</reference>
<organism evidence="2 3">
    <name type="scientific">Congregibacter litoralis KT71</name>
    <dbReference type="NCBI Taxonomy" id="314285"/>
    <lineage>
        <taxon>Bacteria</taxon>
        <taxon>Pseudomonadati</taxon>
        <taxon>Pseudomonadota</taxon>
        <taxon>Gammaproteobacteria</taxon>
        <taxon>Cellvibrionales</taxon>
        <taxon>Halieaceae</taxon>
        <taxon>Congregibacter</taxon>
    </lineage>
</organism>
<dbReference type="RefSeq" id="WP_008294362.1">
    <property type="nucleotide sequence ID" value="NZ_CM002299.1"/>
</dbReference>
<dbReference type="EMBL" id="AAOA02000003">
    <property type="protein sequence ID" value="EAQ98882.1"/>
    <property type="molecule type" value="Genomic_DNA"/>
</dbReference>
<dbReference type="eggNOG" id="ENOG5031EW5">
    <property type="taxonomic scope" value="Bacteria"/>
</dbReference>
<dbReference type="OrthoDB" id="9152028at2"/>
<evidence type="ECO:0000313" key="3">
    <source>
        <dbReference type="Proteomes" id="UP000019205"/>
    </source>
</evidence>
<gene>
    <name evidence="2" type="ORF">KT71_09652</name>
</gene>
<keyword evidence="3" id="KW-1185">Reference proteome</keyword>
<proteinExistence type="predicted"/>
<protein>
    <submittedName>
        <fullName evidence="2">PEP-CTERM protein sorting domain protein</fullName>
    </submittedName>
</protein>
<name>A4A511_9GAMM</name>
<feature type="domain" description="Ice-binding protein C-terminal" evidence="1">
    <location>
        <begin position="192"/>
        <end position="214"/>
    </location>
</feature>
<reference evidence="2 3" key="1">
    <citation type="journal article" date="2007" name="Proc. Natl. Acad. Sci. U.S.A.">
        <title>Characterization of a marine gammaproteobacterium capable of aerobic anoxygenic photosynthesis.</title>
        <authorList>
            <person name="Fuchs B.M."/>
            <person name="Spring S."/>
            <person name="Teeling H."/>
            <person name="Quast C."/>
            <person name="Wulf J."/>
            <person name="Schattenhofer M."/>
            <person name="Yan S."/>
            <person name="Ferriera S."/>
            <person name="Johnson J."/>
            <person name="Glockner F.O."/>
            <person name="Amann R."/>
        </authorList>
    </citation>
    <scope>NUCLEOTIDE SEQUENCE [LARGE SCALE GENOMIC DNA]</scope>
    <source>
        <strain evidence="2">KT71</strain>
    </source>
</reference>
<comment type="caution">
    <text evidence="2">The sequence shown here is derived from an EMBL/GenBank/DDBJ whole genome shotgun (WGS) entry which is preliminary data.</text>
</comment>
<evidence type="ECO:0000259" key="1">
    <source>
        <dbReference type="Pfam" id="PF07589"/>
    </source>
</evidence>
<sequence>MKIKLSVVAALFGLLIGGSVQAGIIRGAVSATLISGTEFSAVYSVGNTIDQSGLLTGFTSGVDDFDTYLGLNPLHSLIAEREYFSQSGTTSGVIEYDLGGLFSVDKIALWNEDVSGILSLDILTSVDGSTFMERVSDFAPTDNASSVDYLADVISLGGSVNAQYVRLDMNSCGSPYCSLGEVAFSTAAAQASVPSPATLALLGLGLAGLGWSKRKKM</sequence>